<accession>A0A934N9B6</accession>
<evidence type="ECO:0000313" key="1">
    <source>
        <dbReference type="EMBL" id="MBJ7598848.1"/>
    </source>
</evidence>
<evidence type="ECO:0000313" key="2">
    <source>
        <dbReference type="Proteomes" id="UP000612893"/>
    </source>
</evidence>
<dbReference type="EMBL" id="JAEKNR010000132">
    <property type="protein sequence ID" value="MBJ7598848.1"/>
    <property type="molecule type" value="Genomic_DNA"/>
</dbReference>
<protein>
    <submittedName>
        <fullName evidence="1">Uncharacterized protein</fullName>
    </submittedName>
</protein>
<reference evidence="1" key="1">
    <citation type="submission" date="2020-10" db="EMBL/GenBank/DDBJ databases">
        <title>Ca. Dormibacterota MAGs.</title>
        <authorList>
            <person name="Montgomery K."/>
        </authorList>
    </citation>
    <scope>NUCLEOTIDE SEQUENCE [LARGE SCALE GENOMIC DNA]</scope>
    <source>
        <strain evidence="1">SC8812_S17_10</strain>
    </source>
</reference>
<organism evidence="1 2">
    <name type="scientific">Candidatus Nephthysia bennettiae</name>
    <dbReference type="NCBI Taxonomy" id="3127016"/>
    <lineage>
        <taxon>Bacteria</taxon>
        <taxon>Bacillati</taxon>
        <taxon>Candidatus Dormiibacterota</taxon>
        <taxon>Candidatus Dormibacteria</taxon>
        <taxon>Candidatus Dormibacterales</taxon>
        <taxon>Candidatus Dormibacteraceae</taxon>
        <taxon>Candidatus Nephthysia</taxon>
    </lineage>
</organism>
<comment type="caution">
    <text evidence="1">The sequence shown here is derived from an EMBL/GenBank/DDBJ whole genome shotgun (WGS) entry which is preliminary data.</text>
</comment>
<name>A0A934N9B6_9BACT</name>
<dbReference type="RefSeq" id="WP_338202056.1">
    <property type="nucleotide sequence ID" value="NZ_JAEKNR010000132.1"/>
</dbReference>
<sequence length="71" mass="7677">MTADAPAGWEEVFDGACLHAEVLQANGLKPVMRQLEAADLLPTVGFDRCRVYVTDAEASKAREVLEESRGA</sequence>
<proteinExistence type="predicted"/>
<keyword evidence="2" id="KW-1185">Reference proteome</keyword>
<dbReference type="Proteomes" id="UP000612893">
    <property type="component" value="Unassembled WGS sequence"/>
</dbReference>
<dbReference type="AlphaFoldDB" id="A0A934N9B6"/>
<gene>
    <name evidence="1" type="ORF">JF922_12305</name>
</gene>